<dbReference type="InterPro" id="IPR051465">
    <property type="entry name" value="Cell_Envelope_Struct_Comp"/>
</dbReference>
<name>A0A926V9U9_9CYAN</name>
<proteinExistence type="inferred from homology"/>
<dbReference type="InterPro" id="IPR038673">
    <property type="entry name" value="OprB_sf"/>
</dbReference>
<dbReference type="PANTHER" id="PTHR43308">
    <property type="entry name" value="OUTER MEMBRANE PROTEIN ALPHA-RELATED"/>
    <property type="match status" value="1"/>
</dbReference>
<evidence type="ECO:0000313" key="6">
    <source>
        <dbReference type="EMBL" id="MBD2179770.1"/>
    </source>
</evidence>
<evidence type="ECO:0000313" key="7">
    <source>
        <dbReference type="Proteomes" id="UP000641646"/>
    </source>
</evidence>
<sequence>MPAAETSSPEVETPANAEVVEPEINAETLILTEPQSPAVAEINANPNVAVFPRENAASVASIQANTFPIQTNSSFLAPFNNTSLLKSTAFDRENSPSQLPDVVETKQSILPTQTKQLRVAEIEPNSKETVTAQNTAAPQNSQTRSSAVESDTRLQNGTNRSKPKNPLAQVTSVSQLSDVQPTDWAFQALQSLVERYGCIEGYPDRTFRGNRAMTRYEFAAGLNACLEKIQELISSVKPSVSEADLNSLRRLQQEFAAELATLRGRVDSLEARTAKLEATQFSTTSRLLGNIRFQTNAYFSGEGDTETIFQHIAYLGILTSFTGRDLLLTGIGITNTVFPDLATTNAGKFVGSTREGAADASASGDTGDAARIITLQYQFPLTDKINVNVIAGNRYRFDPLTARRFLPYYQVGNGPASTFAEAPPIYLLGGGAGLAIDYEMFKGTVLTLTYISTFANEPGSKAGLFNGDYVASAQINYNPVRKFFLQGVYQNGYFGTRTFPDGQIGNFGFNNGQFFRGNGFIGSALANRFDDPGVLFDEASAVSTNAYHVGGYYEITPKFVIGGWVDYIKARLIGKGDADIWTYSAQVAFPDLFKQGNLGGLVVGMEPTLTGFKKGDRYVGTFDNDTSLHIEAYYRYQVNNNISVTPSVIWITAPNQDADNEDIVIGGVRTTFNF</sequence>
<evidence type="ECO:0000256" key="2">
    <source>
        <dbReference type="RuleBase" id="RU363072"/>
    </source>
</evidence>
<dbReference type="GO" id="GO:0016020">
    <property type="term" value="C:membrane"/>
    <property type="evidence" value="ECO:0007669"/>
    <property type="project" value="InterPro"/>
</dbReference>
<dbReference type="PANTHER" id="PTHR43308:SF1">
    <property type="entry name" value="OUTER MEMBRANE PROTEIN ALPHA"/>
    <property type="match status" value="1"/>
</dbReference>
<reference evidence="6" key="2">
    <citation type="submission" date="2020-08" db="EMBL/GenBank/DDBJ databases">
        <authorList>
            <person name="Chen M."/>
            <person name="Teng W."/>
            <person name="Zhao L."/>
            <person name="Hu C."/>
            <person name="Zhou Y."/>
            <person name="Han B."/>
            <person name="Song L."/>
            <person name="Shu W."/>
        </authorList>
    </citation>
    <scope>NUCLEOTIDE SEQUENCE</scope>
    <source>
        <strain evidence="6">FACHB-1375</strain>
    </source>
</reference>
<dbReference type="InterPro" id="IPR007049">
    <property type="entry name" value="Carb-sel_porin_OprB"/>
</dbReference>
<gene>
    <name evidence="6" type="ORF">H6G03_01365</name>
</gene>
<dbReference type="GO" id="GO:0015288">
    <property type="term" value="F:porin activity"/>
    <property type="evidence" value="ECO:0007669"/>
    <property type="project" value="InterPro"/>
</dbReference>
<dbReference type="Pfam" id="PF04966">
    <property type="entry name" value="OprB"/>
    <property type="match status" value="1"/>
</dbReference>
<feature type="domain" description="SLH" evidence="5">
    <location>
        <begin position="172"/>
        <end position="236"/>
    </location>
</feature>
<protein>
    <submittedName>
        <fullName evidence="6">Carbohydrate porin</fullName>
    </submittedName>
</protein>
<reference evidence="6" key="1">
    <citation type="journal article" date="2015" name="ISME J.">
        <title>Draft Genome Sequence of Streptomyces incarnatus NRRL8089, which Produces the Nucleoside Antibiotic Sinefungin.</title>
        <authorList>
            <person name="Oshima K."/>
            <person name="Hattori M."/>
            <person name="Shimizu H."/>
            <person name="Fukuda K."/>
            <person name="Nemoto M."/>
            <person name="Inagaki K."/>
            <person name="Tamura T."/>
        </authorList>
    </citation>
    <scope>NUCLEOTIDE SEQUENCE</scope>
    <source>
        <strain evidence="6">FACHB-1375</strain>
    </source>
</reference>
<dbReference type="GO" id="GO:0008643">
    <property type="term" value="P:carbohydrate transport"/>
    <property type="evidence" value="ECO:0007669"/>
    <property type="project" value="InterPro"/>
</dbReference>
<feature type="compositionally biased region" description="Polar residues" evidence="4">
    <location>
        <begin position="127"/>
        <end position="160"/>
    </location>
</feature>
<accession>A0A926V9U9</accession>
<dbReference type="NCBIfam" id="NF033921">
    <property type="entry name" value="por_somb"/>
    <property type="match status" value="1"/>
</dbReference>
<dbReference type="Proteomes" id="UP000641646">
    <property type="component" value="Unassembled WGS sequence"/>
</dbReference>
<feature type="coiled-coil region" evidence="3">
    <location>
        <begin position="252"/>
        <end position="279"/>
    </location>
</feature>
<dbReference type="PROSITE" id="PS51272">
    <property type="entry name" value="SLH"/>
    <property type="match status" value="1"/>
</dbReference>
<comment type="caution">
    <text evidence="6">The sequence shown here is derived from an EMBL/GenBank/DDBJ whole genome shotgun (WGS) entry which is preliminary data.</text>
</comment>
<keyword evidence="3" id="KW-0175">Coiled coil</keyword>
<organism evidence="6 7">
    <name type="scientific">Aerosakkonema funiforme FACHB-1375</name>
    <dbReference type="NCBI Taxonomy" id="2949571"/>
    <lineage>
        <taxon>Bacteria</taxon>
        <taxon>Bacillati</taxon>
        <taxon>Cyanobacteriota</taxon>
        <taxon>Cyanophyceae</taxon>
        <taxon>Oscillatoriophycideae</taxon>
        <taxon>Aerosakkonematales</taxon>
        <taxon>Aerosakkonemataceae</taxon>
        <taxon>Aerosakkonema</taxon>
    </lineage>
</organism>
<evidence type="ECO:0000259" key="5">
    <source>
        <dbReference type="PROSITE" id="PS51272"/>
    </source>
</evidence>
<dbReference type="InterPro" id="IPR001119">
    <property type="entry name" value="SLH_dom"/>
</dbReference>
<dbReference type="InterPro" id="IPR047684">
    <property type="entry name" value="Por_som-like"/>
</dbReference>
<dbReference type="AlphaFoldDB" id="A0A926V9U9"/>
<dbReference type="Pfam" id="PF00395">
    <property type="entry name" value="SLH"/>
    <property type="match status" value="1"/>
</dbReference>
<dbReference type="Gene3D" id="2.40.160.180">
    <property type="entry name" value="Carbohydrate-selective porin OprB"/>
    <property type="match status" value="1"/>
</dbReference>
<evidence type="ECO:0000256" key="1">
    <source>
        <dbReference type="ARBA" id="ARBA00008769"/>
    </source>
</evidence>
<evidence type="ECO:0000256" key="4">
    <source>
        <dbReference type="SAM" id="MobiDB-lite"/>
    </source>
</evidence>
<dbReference type="EMBL" id="JACJPW010000002">
    <property type="protein sequence ID" value="MBD2179770.1"/>
    <property type="molecule type" value="Genomic_DNA"/>
</dbReference>
<keyword evidence="7" id="KW-1185">Reference proteome</keyword>
<feature type="region of interest" description="Disordered" evidence="4">
    <location>
        <begin position="123"/>
        <end position="168"/>
    </location>
</feature>
<comment type="similarity">
    <text evidence="1 2">Belongs to the OprB family.</text>
</comment>
<evidence type="ECO:0000256" key="3">
    <source>
        <dbReference type="SAM" id="Coils"/>
    </source>
</evidence>